<gene>
    <name evidence="1" type="ORF">MLD38_014850</name>
</gene>
<proteinExistence type="predicted"/>
<dbReference type="EMBL" id="CM042883">
    <property type="protein sequence ID" value="KAI4377174.1"/>
    <property type="molecule type" value="Genomic_DNA"/>
</dbReference>
<protein>
    <submittedName>
        <fullName evidence="1">Uncharacterized protein</fullName>
    </submittedName>
</protein>
<organism evidence="1 2">
    <name type="scientific">Melastoma candidum</name>
    <dbReference type="NCBI Taxonomy" id="119954"/>
    <lineage>
        <taxon>Eukaryota</taxon>
        <taxon>Viridiplantae</taxon>
        <taxon>Streptophyta</taxon>
        <taxon>Embryophyta</taxon>
        <taxon>Tracheophyta</taxon>
        <taxon>Spermatophyta</taxon>
        <taxon>Magnoliopsida</taxon>
        <taxon>eudicotyledons</taxon>
        <taxon>Gunneridae</taxon>
        <taxon>Pentapetalae</taxon>
        <taxon>rosids</taxon>
        <taxon>malvids</taxon>
        <taxon>Myrtales</taxon>
        <taxon>Melastomataceae</taxon>
        <taxon>Melastomatoideae</taxon>
        <taxon>Melastomateae</taxon>
        <taxon>Melastoma</taxon>
    </lineage>
</organism>
<evidence type="ECO:0000313" key="1">
    <source>
        <dbReference type="EMBL" id="KAI4377174.1"/>
    </source>
</evidence>
<name>A0ACB9RE74_9MYRT</name>
<accession>A0ACB9RE74</accession>
<sequence>MPESRDRLVRTVDIAAEYARWRLGLSSDLFDRPRPLVQPISEGTGPITIRTDRNLRTRRIADGAAGGRNYLRWMRMPAAMARGTPVTVRGSSSKSRGRAVNSPLSSWYPRAPLQDITTVAQAYDQRRELLRLTDGGKYDDQKAPGSPSPDSSYSTFSVYCDASAFKTPYPSGIADSRDQLLGKILIREGVNKKSSNNLEFLTPQRELLNKIDTVSKVVLEKIKQFNETPLMKKAERERKVCVLMSMR</sequence>
<reference evidence="2" key="1">
    <citation type="journal article" date="2023" name="Front. Plant Sci.">
        <title>Chromosomal-level genome assembly of Melastoma candidum provides insights into trichome evolution.</title>
        <authorList>
            <person name="Zhong Y."/>
            <person name="Wu W."/>
            <person name="Sun C."/>
            <person name="Zou P."/>
            <person name="Liu Y."/>
            <person name="Dai S."/>
            <person name="Zhou R."/>
        </authorList>
    </citation>
    <scope>NUCLEOTIDE SEQUENCE [LARGE SCALE GENOMIC DNA]</scope>
</reference>
<comment type="caution">
    <text evidence="1">The sequence shown here is derived from an EMBL/GenBank/DDBJ whole genome shotgun (WGS) entry which is preliminary data.</text>
</comment>
<evidence type="ECO:0000313" key="2">
    <source>
        <dbReference type="Proteomes" id="UP001057402"/>
    </source>
</evidence>
<dbReference type="Proteomes" id="UP001057402">
    <property type="component" value="Chromosome 4"/>
</dbReference>
<keyword evidence="2" id="KW-1185">Reference proteome</keyword>